<keyword evidence="3" id="KW-1185">Reference proteome</keyword>
<sequence length="109" mass="12944">MIVQTPENVAIHRPNQGDDNQQQENQEQRAETPKNDEEHEYNSSENVLREIHNLEQENAAESNNRSLENIKRQRRKRRQADIKDWKPEQNKQRRGSGLSYLGKRKLNDV</sequence>
<organism evidence="2 3">
    <name type="scientific">Acanthoscelides obtectus</name>
    <name type="common">Bean weevil</name>
    <name type="synonym">Bruchus obtectus</name>
    <dbReference type="NCBI Taxonomy" id="200917"/>
    <lineage>
        <taxon>Eukaryota</taxon>
        <taxon>Metazoa</taxon>
        <taxon>Ecdysozoa</taxon>
        <taxon>Arthropoda</taxon>
        <taxon>Hexapoda</taxon>
        <taxon>Insecta</taxon>
        <taxon>Pterygota</taxon>
        <taxon>Neoptera</taxon>
        <taxon>Endopterygota</taxon>
        <taxon>Coleoptera</taxon>
        <taxon>Polyphaga</taxon>
        <taxon>Cucujiformia</taxon>
        <taxon>Chrysomeloidea</taxon>
        <taxon>Chrysomelidae</taxon>
        <taxon>Bruchinae</taxon>
        <taxon>Bruchini</taxon>
        <taxon>Acanthoscelides</taxon>
    </lineage>
</organism>
<evidence type="ECO:0000313" key="2">
    <source>
        <dbReference type="EMBL" id="CAH2003837.1"/>
    </source>
</evidence>
<comment type="caution">
    <text evidence="2">The sequence shown here is derived from an EMBL/GenBank/DDBJ whole genome shotgun (WGS) entry which is preliminary data.</text>
</comment>
<gene>
    <name evidence="2" type="ORF">ACAOBT_LOCUS27656</name>
</gene>
<reference evidence="2" key="1">
    <citation type="submission" date="2022-03" db="EMBL/GenBank/DDBJ databases">
        <authorList>
            <person name="Sayadi A."/>
        </authorList>
    </citation>
    <scope>NUCLEOTIDE SEQUENCE</scope>
</reference>
<evidence type="ECO:0000313" key="3">
    <source>
        <dbReference type="Proteomes" id="UP001152888"/>
    </source>
</evidence>
<feature type="compositionally biased region" description="Basic and acidic residues" evidence="1">
    <location>
        <begin position="26"/>
        <end position="55"/>
    </location>
</feature>
<dbReference type="EMBL" id="CAKOFQ010007560">
    <property type="protein sequence ID" value="CAH2003837.1"/>
    <property type="molecule type" value="Genomic_DNA"/>
</dbReference>
<dbReference type="AlphaFoldDB" id="A0A9P0PYK6"/>
<accession>A0A9P0PYK6</accession>
<proteinExistence type="predicted"/>
<protein>
    <submittedName>
        <fullName evidence="2">Uncharacterized protein</fullName>
    </submittedName>
</protein>
<feature type="compositionally biased region" description="Basic and acidic residues" evidence="1">
    <location>
        <begin position="79"/>
        <end position="91"/>
    </location>
</feature>
<dbReference type="Proteomes" id="UP001152888">
    <property type="component" value="Unassembled WGS sequence"/>
</dbReference>
<evidence type="ECO:0000256" key="1">
    <source>
        <dbReference type="SAM" id="MobiDB-lite"/>
    </source>
</evidence>
<name>A0A9P0PYK6_ACAOB</name>
<feature type="region of interest" description="Disordered" evidence="1">
    <location>
        <begin position="1"/>
        <end position="109"/>
    </location>
</feature>